<accession>A0AC34QTD4</accession>
<reference evidence="2" key="1">
    <citation type="submission" date="2022-11" db="UniProtKB">
        <authorList>
            <consortium name="WormBaseParasite"/>
        </authorList>
    </citation>
    <scope>IDENTIFICATION</scope>
</reference>
<name>A0AC34QTD4_9BILA</name>
<dbReference type="Proteomes" id="UP000887576">
    <property type="component" value="Unplaced"/>
</dbReference>
<dbReference type="WBParaSite" id="JU765_v2.g19092.t1">
    <property type="protein sequence ID" value="JU765_v2.g19092.t1"/>
    <property type="gene ID" value="JU765_v2.g19092"/>
</dbReference>
<sequence length="457" mass="52360">MESKIATSLDEDVFKLEPPAFLRQIMAPAKCECVPKLLLHISKLLATKDEILDDRQHLNREKHCSILFVEYILDHVHCSIDDCTAHHDDMIWYVPYVRTSSSFYVGSGTSHLQVFRRQSKNKPVPGDKSVNWAETICLNVILQQIDYFVTCAVCLKTQSNLQIIRKNCQRVYPSPSRRRMDAKGECEEITYPKIYFAIDDFEQIFNDVIVTEGECVCVELVARDRYREREAVIFLGSIKYDVLKKLYDTRNTGTWNWAQKLINSDRRRKEFVRMRGPRGKGCAEMAVAKVASCGFETPMSENGYDMNGRMDADFANNQRRMSDTNLFNRFLFGNKQRGAMTPGANMLSSFNVPGATATLPAQRSRRWQSDSDNFAHDSDFDERSTTSEVAPNSAGSSWSVRGLGNPLQWLKEKKEESPLNAYLTYVTLPWSSILEDLLSSTPKKPILTFDLDYIDRH</sequence>
<evidence type="ECO:0000313" key="1">
    <source>
        <dbReference type="Proteomes" id="UP000887576"/>
    </source>
</evidence>
<organism evidence="1 2">
    <name type="scientific">Panagrolaimus sp. JU765</name>
    <dbReference type="NCBI Taxonomy" id="591449"/>
    <lineage>
        <taxon>Eukaryota</taxon>
        <taxon>Metazoa</taxon>
        <taxon>Ecdysozoa</taxon>
        <taxon>Nematoda</taxon>
        <taxon>Chromadorea</taxon>
        <taxon>Rhabditida</taxon>
        <taxon>Tylenchina</taxon>
        <taxon>Panagrolaimomorpha</taxon>
        <taxon>Panagrolaimoidea</taxon>
        <taxon>Panagrolaimidae</taxon>
        <taxon>Panagrolaimus</taxon>
    </lineage>
</organism>
<proteinExistence type="predicted"/>
<protein>
    <submittedName>
        <fullName evidence="2">Uncharacterized protein</fullName>
    </submittedName>
</protein>
<evidence type="ECO:0000313" key="2">
    <source>
        <dbReference type="WBParaSite" id="JU765_v2.g19092.t1"/>
    </source>
</evidence>